<feature type="transmembrane region" description="Helical" evidence="8">
    <location>
        <begin position="370"/>
        <end position="395"/>
    </location>
</feature>
<dbReference type="GO" id="GO:0016763">
    <property type="term" value="F:pentosyltransferase activity"/>
    <property type="evidence" value="ECO:0007669"/>
    <property type="project" value="TreeGrafter"/>
</dbReference>
<dbReference type="AlphaFoldDB" id="A0A2H0DXG9"/>
<protein>
    <recommendedName>
        <fullName evidence="9">Glycosyltransferase RgtA/B/C/D-like domain-containing protein</fullName>
    </recommendedName>
</protein>
<evidence type="ECO:0000256" key="7">
    <source>
        <dbReference type="ARBA" id="ARBA00023136"/>
    </source>
</evidence>
<feature type="transmembrane region" description="Helical" evidence="8">
    <location>
        <begin position="401"/>
        <end position="419"/>
    </location>
</feature>
<keyword evidence="4" id="KW-0808">Transferase</keyword>
<reference evidence="10 11" key="1">
    <citation type="submission" date="2017-09" db="EMBL/GenBank/DDBJ databases">
        <title>Depth-based differentiation of microbial function through sediment-hosted aquifers and enrichment of novel symbionts in the deep terrestrial subsurface.</title>
        <authorList>
            <person name="Probst A.J."/>
            <person name="Ladd B."/>
            <person name="Jarett J.K."/>
            <person name="Geller-Mcgrath D.E."/>
            <person name="Sieber C.M."/>
            <person name="Emerson J.B."/>
            <person name="Anantharaman K."/>
            <person name="Thomas B.C."/>
            <person name="Malmstrom R."/>
            <person name="Stieglmeier M."/>
            <person name="Klingl A."/>
            <person name="Woyke T."/>
            <person name="Ryan C.M."/>
            <person name="Banfield J.F."/>
        </authorList>
    </citation>
    <scope>NUCLEOTIDE SEQUENCE [LARGE SCALE GENOMIC DNA]</scope>
    <source>
        <strain evidence="10">CG22_combo_CG10-13_8_21_14_all_36_13</strain>
    </source>
</reference>
<feature type="transmembrane region" description="Helical" evidence="8">
    <location>
        <begin position="149"/>
        <end position="165"/>
    </location>
</feature>
<accession>A0A2H0DXG9</accession>
<feature type="transmembrane region" description="Helical" evidence="8">
    <location>
        <begin position="123"/>
        <end position="143"/>
    </location>
</feature>
<sequence length="463" mass="53193">MNEIKNFIKTHKLEIIIFAVALVVRIFLFYINLDANNGDFDKTIYGSDWYYEVSQNLYHGNGFSIDGLSPSPIHVPLYPLFLALSLFLFNGYIFAVVMQIIIGAFIPILALRLSKKIIDSDKISKFVGFFIAIEPNFVFFSFIFFTETLFIFLFLLACLVFMEYIENLNIKYLIIFSIILGASSLIKTVVQFYPIFLIPVMWWFFRKRIGLKKTFLHIGLFLSIFVVVLSPWLYRNYKVFGVPGMTIMPSLNLYVTLVPSVLSIENGVSFNEARKLFISDRNIDVSKLTVHTAPEFNKEAFDVLKKYPLSLLKVSAINVFTFFTHDGMLSVLQYAGFTPKESLSKPAITLLMDTPKEFLKTVWVHVKSPFVLVLLMRIFWGIVTLMFLFGIYLLWHKKKMTAPVVFALVTVLYFVVTTPSNGLTVNSRFRMPVNPIILSVALYPLIGFIESTNKDENENHIHS</sequence>
<dbReference type="Proteomes" id="UP000231143">
    <property type="component" value="Unassembled WGS sequence"/>
</dbReference>
<dbReference type="EMBL" id="PCTT01000044">
    <property type="protein sequence ID" value="PIP86874.1"/>
    <property type="molecule type" value="Genomic_DNA"/>
</dbReference>
<keyword evidence="6 8" id="KW-1133">Transmembrane helix</keyword>
<dbReference type="GO" id="GO:0005886">
    <property type="term" value="C:plasma membrane"/>
    <property type="evidence" value="ECO:0007669"/>
    <property type="project" value="UniProtKB-SubCell"/>
</dbReference>
<keyword evidence="2" id="KW-1003">Cell membrane</keyword>
<feature type="transmembrane region" description="Helical" evidence="8">
    <location>
        <begin position="172"/>
        <end position="195"/>
    </location>
</feature>
<evidence type="ECO:0000256" key="2">
    <source>
        <dbReference type="ARBA" id="ARBA00022475"/>
    </source>
</evidence>
<dbReference type="GO" id="GO:0009103">
    <property type="term" value="P:lipopolysaccharide biosynthetic process"/>
    <property type="evidence" value="ECO:0007669"/>
    <property type="project" value="UniProtKB-ARBA"/>
</dbReference>
<evidence type="ECO:0000313" key="11">
    <source>
        <dbReference type="Proteomes" id="UP000231143"/>
    </source>
</evidence>
<comment type="caution">
    <text evidence="10">The sequence shown here is derived from an EMBL/GenBank/DDBJ whole genome shotgun (WGS) entry which is preliminary data.</text>
</comment>
<dbReference type="Pfam" id="PF13231">
    <property type="entry name" value="PMT_2"/>
    <property type="match status" value="1"/>
</dbReference>
<evidence type="ECO:0000256" key="1">
    <source>
        <dbReference type="ARBA" id="ARBA00004651"/>
    </source>
</evidence>
<dbReference type="InterPro" id="IPR038731">
    <property type="entry name" value="RgtA/B/C-like"/>
</dbReference>
<gene>
    <name evidence="10" type="ORF">COW81_03360</name>
</gene>
<dbReference type="InterPro" id="IPR050297">
    <property type="entry name" value="LipidA_mod_glycosyltrf_83"/>
</dbReference>
<dbReference type="PANTHER" id="PTHR33908">
    <property type="entry name" value="MANNOSYLTRANSFERASE YKCB-RELATED"/>
    <property type="match status" value="1"/>
</dbReference>
<evidence type="ECO:0000256" key="4">
    <source>
        <dbReference type="ARBA" id="ARBA00022679"/>
    </source>
</evidence>
<evidence type="ECO:0000256" key="3">
    <source>
        <dbReference type="ARBA" id="ARBA00022676"/>
    </source>
</evidence>
<feature type="domain" description="Glycosyltransferase RgtA/B/C/D-like" evidence="9">
    <location>
        <begin position="74"/>
        <end position="232"/>
    </location>
</feature>
<dbReference type="PANTHER" id="PTHR33908:SF11">
    <property type="entry name" value="MEMBRANE PROTEIN"/>
    <property type="match status" value="1"/>
</dbReference>
<keyword evidence="3" id="KW-0328">Glycosyltransferase</keyword>
<comment type="subcellular location">
    <subcellularLocation>
        <location evidence="1">Cell membrane</location>
        <topology evidence="1">Multi-pass membrane protein</topology>
    </subcellularLocation>
</comment>
<feature type="transmembrane region" description="Helical" evidence="8">
    <location>
        <begin position="12"/>
        <end position="31"/>
    </location>
</feature>
<feature type="transmembrane region" description="Helical" evidence="8">
    <location>
        <begin position="215"/>
        <end position="234"/>
    </location>
</feature>
<organism evidence="10 11">
    <name type="scientific">Candidatus Campbellbacteria bacterium CG22_combo_CG10-13_8_21_14_all_36_13</name>
    <dbReference type="NCBI Taxonomy" id="1974529"/>
    <lineage>
        <taxon>Bacteria</taxon>
        <taxon>Candidatus Campbelliibacteriota</taxon>
    </lineage>
</organism>
<proteinExistence type="predicted"/>
<evidence type="ECO:0000259" key="9">
    <source>
        <dbReference type="Pfam" id="PF13231"/>
    </source>
</evidence>
<evidence type="ECO:0000256" key="6">
    <source>
        <dbReference type="ARBA" id="ARBA00022989"/>
    </source>
</evidence>
<keyword evidence="7 8" id="KW-0472">Membrane</keyword>
<evidence type="ECO:0000313" key="10">
    <source>
        <dbReference type="EMBL" id="PIP86874.1"/>
    </source>
</evidence>
<evidence type="ECO:0000256" key="8">
    <source>
        <dbReference type="SAM" id="Phobius"/>
    </source>
</evidence>
<name>A0A2H0DXG9_9BACT</name>
<feature type="transmembrane region" description="Helical" evidence="8">
    <location>
        <begin position="78"/>
        <end position="111"/>
    </location>
</feature>
<evidence type="ECO:0000256" key="5">
    <source>
        <dbReference type="ARBA" id="ARBA00022692"/>
    </source>
</evidence>
<keyword evidence="5 8" id="KW-0812">Transmembrane</keyword>